<evidence type="ECO:0008006" key="3">
    <source>
        <dbReference type="Google" id="ProtNLM"/>
    </source>
</evidence>
<organism evidence="1 2">
    <name type="scientific">Candidatus Wolfebacteria bacterium CG03_land_8_20_14_0_80_40_12</name>
    <dbReference type="NCBI Taxonomy" id="1975069"/>
    <lineage>
        <taxon>Bacteria</taxon>
        <taxon>Candidatus Wolfeibacteriota</taxon>
    </lineage>
</organism>
<accession>A0A2M7B5L7</accession>
<sequence>SNGQKGQSQSFKDLKKIIQENEIKTIILAEGDKIRYQDNYFEILSPSQNLIFNNDLNEATLVMKLNAQDVKTLFTGDIGAPIENYLFQKYDLDIDILKVAHHGSKYSSSKKFLLNTSPKIAVIEVGKNSYGHPTKEVLSLLASVDAQIFRTDKDGTVKLLISNQEINIFRKKQ</sequence>
<name>A0A2M7B5L7_9BACT</name>
<feature type="non-terminal residue" evidence="1">
    <location>
        <position position="1"/>
    </location>
</feature>
<dbReference type="Gene3D" id="3.60.15.10">
    <property type="entry name" value="Ribonuclease Z/Hydroxyacylglutathione hydrolase-like"/>
    <property type="match status" value="1"/>
</dbReference>
<evidence type="ECO:0000313" key="1">
    <source>
        <dbReference type="EMBL" id="PIU98424.1"/>
    </source>
</evidence>
<comment type="caution">
    <text evidence="1">The sequence shown here is derived from an EMBL/GenBank/DDBJ whole genome shotgun (WGS) entry which is preliminary data.</text>
</comment>
<dbReference type="EMBL" id="PEVJ01000034">
    <property type="protein sequence ID" value="PIU98424.1"/>
    <property type="molecule type" value="Genomic_DNA"/>
</dbReference>
<dbReference type="Proteomes" id="UP000228949">
    <property type="component" value="Unassembled WGS sequence"/>
</dbReference>
<evidence type="ECO:0000313" key="2">
    <source>
        <dbReference type="Proteomes" id="UP000228949"/>
    </source>
</evidence>
<dbReference type="PANTHER" id="PTHR30619:SF1">
    <property type="entry name" value="RECOMBINATION PROTEIN 2"/>
    <property type="match status" value="1"/>
</dbReference>
<dbReference type="AlphaFoldDB" id="A0A2M7B5L7"/>
<dbReference type="PANTHER" id="PTHR30619">
    <property type="entry name" value="DNA INTERNALIZATION/COMPETENCE PROTEIN COMEC/REC2"/>
    <property type="match status" value="1"/>
</dbReference>
<gene>
    <name evidence="1" type="ORF">COS61_01465</name>
</gene>
<dbReference type="InterPro" id="IPR036866">
    <property type="entry name" value="RibonucZ/Hydroxyglut_hydro"/>
</dbReference>
<proteinExistence type="predicted"/>
<dbReference type="InterPro" id="IPR052159">
    <property type="entry name" value="Competence_DNA_uptake"/>
</dbReference>
<protein>
    <recommendedName>
        <fullName evidence="3">DNA internalization-related competence protein ComEC/Rec2</fullName>
    </recommendedName>
</protein>
<dbReference type="SUPFAM" id="SSF56281">
    <property type="entry name" value="Metallo-hydrolase/oxidoreductase"/>
    <property type="match status" value="1"/>
</dbReference>
<reference evidence="2" key="1">
    <citation type="submission" date="2017-09" db="EMBL/GenBank/DDBJ databases">
        <title>Depth-based differentiation of microbial function through sediment-hosted aquifers and enrichment of novel symbionts in the deep terrestrial subsurface.</title>
        <authorList>
            <person name="Probst A.J."/>
            <person name="Ladd B."/>
            <person name="Jarett J.K."/>
            <person name="Geller-Mcgrath D.E."/>
            <person name="Sieber C.M.K."/>
            <person name="Emerson J.B."/>
            <person name="Anantharaman K."/>
            <person name="Thomas B.C."/>
            <person name="Malmstrom R."/>
            <person name="Stieglmeier M."/>
            <person name="Klingl A."/>
            <person name="Woyke T."/>
            <person name="Ryan C.M."/>
            <person name="Banfield J.F."/>
        </authorList>
    </citation>
    <scope>NUCLEOTIDE SEQUENCE [LARGE SCALE GENOMIC DNA]</scope>
</reference>